<dbReference type="PROSITE" id="PS00028">
    <property type="entry name" value="ZINC_FINGER_C2H2_1"/>
    <property type="match status" value="1"/>
</dbReference>
<comment type="caution">
    <text evidence="2">The sequence shown here is derived from an EMBL/GenBank/DDBJ whole genome shotgun (WGS) entry which is preliminary data.</text>
</comment>
<dbReference type="AlphaFoldDB" id="A0A0F9IQ05"/>
<name>A0A0F9IQ05_9ZZZZ</name>
<organism evidence="2">
    <name type="scientific">marine sediment metagenome</name>
    <dbReference type="NCBI Taxonomy" id="412755"/>
    <lineage>
        <taxon>unclassified sequences</taxon>
        <taxon>metagenomes</taxon>
        <taxon>ecological metagenomes</taxon>
    </lineage>
</organism>
<reference evidence="2" key="1">
    <citation type="journal article" date="2015" name="Nature">
        <title>Complex archaea that bridge the gap between prokaryotes and eukaryotes.</title>
        <authorList>
            <person name="Spang A."/>
            <person name="Saw J.H."/>
            <person name="Jorgensen S.L."/>
            <person name="Zaremba-Niedzwiedzka K."/>
            <person name="Martijn J."/>
            <person name="Lind A.E."/>
            <person name="van Eijk R."/>
            <person name="Schleper C."/>
            <person name="Guy L."/>
            <person name="Ettema T.J."/>
        </authorList>
    </citation>
    <scope>NUCLEOTIDE SEQUENCE</scope>
</reference>
<dbReference type="EMBL" id="LAZR01011880">
    <property type="protein sequence ID" value="KKM55807.1"/>
    <property type="molecule type" value="Genomic_DNA"/>
</dbReference>
<dbReference type="InterPro" id="IPR013087">
    <property type="entry name" value="Znf_C2H2_type"/>
</dbReference>
<gene>
    <name evidence="2" type="ORF">LCGC14_1552260</name>
</gene>
<sequence>MRIQYRCPVAACGKEYSGHDRRGSHAKVIHGLVENEFTGNWIQDTGSNRRRILNKRLDKQYRR</sequence>
<accession>A0A0F9IQ05</accession>
<dbReference type="PROSITE" id="PS50157">
    <property type="entry name" value="ZINC_FINGER_C2H2_2"/>
    <property type="match status" value="1"/>
</dbReference>
<evidence type="ECO:0000259" key="1">
    <source>
        <dbReference type="PROSITE" id="PS50157"/>
    </source>
</evidence>
<protein>
    <recommendedName>
        <fullName evidence="1">C2H2-type domain-containing protein</fullName>
    </recommendedName>
</protein>
<proteinExistence type="predicted"/>
<evidence type="ECO:0000313" key="2">
    <source>
        <dbReference type="EMBL" id="KKM55807.1"/>
    </source>
</evidence>
<feature type="domain" description="C2H2-type" evidence="1">
    <location>
        <begin position="5"/>
        <end position="30"/>
    </location>
</feature>